<dbReference type="PROSITE" id="PS51257">
    <property type="entry name" value="PROKAR_LIPOPROTEIN"/>
    <property type="match status" value="1"/>
</dbReference>
<evidence type="ECO:0000256" key="1">
    <source>
        <dbReference type="SAM" id="MobiDB-lite"/>
    </source>
</evidence>
<proteinExistence type="predicted"/>
<sequence precursor="true">MLTRLASFLLLLTFVITPAWAQKPTTNSTTITYACETADGRKLVSDRPIRECLYREQRVLGLSGATLSVIPPQLTPQQRAAQEAERRQQDAARQAQERADASARSLLVRYPSPASHDKARAEQLQPLTERLRVAQEEMVVLEDTRRTLQQEMRPYSSPADAPMQLRERYEFNQRDISIQQRIINNLGTQIENTNTQFDQEHQLLTPYWQQRSSANGAGR</sequence>
<comment type="caution">
    <text evidence="3">The sequence shown here is derived from an EMBL/GenBank/DDBJ whole genome shotgun (WGS) entry which is preliminary data.</text>
</comment>
<organism evidence="3 4">
    <name type="scientific">Saezia sanguinis</name>
    <dbReference type="NCBI Taxonomy" id="1965230"/>
    <lineage>
        <taxon>Bacteria</taxon>
        <taxon>Pseudomonadati</taxon>
        <taxon>Pseudomonadota</taxon>
        <taxon>Betaproteobacteria</taxon>
        <taxon>Burkholderiales</taxon>
        <taxon>Saeziaceae</taxon>
        <taxon>Saezia</taxon>
    </lineage>
</organism>
<evidence type="ECO:0000313" key="3">
    <source>
        <dbReference type="EMBL" id="RUS66962.1"/>
    </source>
</evidence>
<evidence type="ECO:0008006" key="5">
    <source>
        <dbReference type="Google" id="ProtNLM"/>
    </source>
</evidence>
<evidence type="ECO:0000256" key="2">
    <source>
        <dbReference type="SAM" id="SignalP"/>
    </source>
</evidence>
<evidence type="ECO:0000313" key="4">
    <source>
        <dbReference type="Proteomes" id="UP000286947"/>
    </source>
</evidence>
<dbReference type="OrthoDB" id="8895482at2"/>
<keyword evidence="4" id="KW-1185">Reference proteome</keyword>
<dbReference type="EMBL" id="PQSP01000002">
    <property type="protein sequence ID" value="RUS66962.1"/>
    <property type="molecule type" value="Genomic_DNA"/>
</dbReference>
<reference evidence="3 4" key="1">
    <citation type="submission" date="2018-01" db="EMBL/GenBank/DDBJ databases">
        <title>Saezia sanguinis gen. nov., sp. nov., in the order Burkholderiales isolated from human blood.</title>
        <authorList>
            <person name="Medina-Pascual M.J."/>
            <person name="Valdezate S."/>
            <person name="Monzon S."/>
            <person name="Cuesta I."/>
            <person name="Carrasco G."/>
            <person name="Villalon P."/>
            <person name="Saez-Nieto J.A."/>
        </authorList>
    </citation>
    <scope>NUCLEOTIDE SEQUENCE [LARGE SCALE GENOMIC DNA]</scope>
    <source>
        <strain evidence="3 4">CNM695-12</strain>
    </source>
</reference>
<dbReference type="RefSeq" id="WP_126978658.1">
    <property type="nucleotide sequence ID" value="NZ_PQSP01000002.1"/>
</dbReference>
<feature type="signal peptide" evidence="2">
    <location>
        <begin position="1"/>
        <end position="21"/>
    </location>
</feature>
<dbReference type="AlphaFoldDB" id="A0A433SE07"/>
<feature type="chain" id="PRO_5019492724" description="DUF4124 domain-containing protein" evidence="2">
    <location>
        <begin position="22"/>
        <end position="219"/>
    </location>
</feature>
<gene>
    <name evidence="3" type="ORF">CUZ56_00899</name>
</gene>
<feature type="region of interest" description="Disordered" evidence="1">
    <location>
        <begin position="79"/>
        <end position="98"/>
    </location>
</feature>
<protein>
    <recommendedName>
        <fullName evidence="5">DUF4124 domain-containing protein</fullName>
    </recommendedName>
</protein>
<keyword evidence="2" id="KW-0732">Signal</keyword>
<dbReference type="Proteomes" id="UP000286947">
    <property type="component" value="Unassembled WGS sequence"/>
</dbReference>
<feature type="compositionally biased region" description="Basic and acidic residues" evidence="1">
    <location>
        <begin position="82"/>
        <end position="98"/>
    </location>
</feature>
<name>A0A433SE07_9BURK</name>
<accession>A0A433SE07</accession>